<dbReference type="GeneID" id="62695171"/>
<dbReference type="GO" id="GO:0042626">
    <property type="term" value="F:ATPase-coupled transmembrane transporter activity"/>
    <property type="evidence" value="ECO:0007669"/>
    <property type="project" value="TreeGrafter"/>
</dbReference>
<dbReference type="eggNOG" id="COG1122">
    <property type="taxonomic scope" value="Bacteria"/>
</dbReference>
<dbReference type="SUPFAM" id="SSF52540">
    <property type="entry name" value="P-loop containing nucleoside triphosphate hydrolases"/>
    <property type="match status" value="1"/>
</dbReference>
<name>B0NBR8_CLOS5</name>
<dbReference type="EMBL" id="CP036170">
    <property type="protein sequence ID" value="QBF73573.1"/>
    <property type="molecule type" value="Genomic_DNA"/>
</dbReference>
<dbReference type="Pfam" id="PF00005">
    <property type="entry name" value="ABC_tran"/>
    <property type="match status" value="1"/>
</dbReference>
<keyword evidence="6 9" id="KW-0067">ATP-binding</keyword>
<organism evidence="9 10">
    <name type="scientific">Clostridium scindens (strain ATCC 35704 / DSM 5676 / VPI 13733 / 19)</name>
    <dbReference type="NCBI Taxonomy" id="411468"/>
    <lineage>
        <taxon>Bacteria</taxon>
        <taxon>Bacillati</taxon>
        <taxon>Bacillota</taxon>
        <taxon>Clostridia</taxon>
        <taxon>Lachnospirales</taxon>
        <taxon>Lachnospiraceae</taxon>
    </lineage>
</organism>
<dbReference type="InterPro" id="IPR015856">
    <property type="entry name" value="ABC_transpr_CbiO/EcfA_su"/>
</dbReference>
<gene>
    <name evidence="9" type="primary">ecfA1_3</name>
    <name evidence="9" type="ORF">HDCHBGLK_00947</name>
</gene>
<dbReference type="RefSeq" id="WP_004606567.1">
    <property type="nucleotide sequence ID" value="NZ_CP036170.1"/>
</dbReference>
<dbReference type="FunFam" id="3.40.50.300:FF:000224">
    <property type="entry name" value="Energy-coupling factor transporter ATP-binding protein EcfA"/>
    <property type="match status" value="1"/>
</dbReference>
<keyword evidence="3" id="KW-0813">Transport</keyword>
<dbReference type="GO" id="GO:0043190">
    <property type="term" value="C:ATP-binding cassette (ABC) transporter complex"/>
    <property type="evidence" value="ECO:0007669"/>
    <property type="project" value="TreeGrafter"/>
</dbReference>
<dbReference type="Gene3D" id="3.40.50.300">
    <property type="entry name" value="P-loop containing nucleotide triphosphate hydrolases"/>
    <property type="match status" value="1"/>
</dbReference>
<evidence type="ECO:0000256" key="3">
    <source>
        <dbReference type="ARBA" id="ARBA00022448"/>
    </source>
</evidence>
<comment type="similarity">
    <text evidence="2">Belongs to the ABC transporter superfamily.</text>
</comment>
<dbReference type="Proteomes" id="UP000289664">
    <property type="component" value="Chromosome"/>
</dbReference>
<keyword evidence="5" id="KW-0547">Nucleotide-binding</keyword>
<evidence type="ECO:0000256" key="2">
    <source>
        <dbReference type="ARBA" id="ARBA00005417"/>
    </source>
</evidence>
<sequence length="289" mass="32469">MGYIELKNVTYTYPLAQEPSVQDISAVLEKGKFYAILGANGSGKTTLCNILRGFIPNFYQGEMEGEVVFDGKNLNEYEMGELASKIGYVFQNPFNQITGARDTVYGEIAYGLENFGVPAAEIRQRVDDVMELTNITYLKEKNPFELSGGQQQRVALASVLVLEPDVFVIDEPTSQLDPRETERVFDIISKMKEMGKTIILVEHKMELVAKYSDEILILSDGRLIRAGEKHEILSEIELQGHGIMLPQTVLLAENMRRQGIPIKEKIVTADEMAERLRKLGRKGESQWGS</sequence>
<reference evidence="9 10" key="1">
    <citation type="journal article" date="2019" name="Appl. Environ. Microbiol.">
        <title>Clostridium scindens ATCC 35704: integration of nutritional requirements, the complete genome sequence, and global transcriptional responses to bile acids.</title>
        <authorList>
            <person name="Devendran S."/>
            <person name="Shrestha R."/>
            <person name="Alves J.M.P."/>
            <person name="Wolf P.G."/>
            <person name="Ly L."/>
            <person name="Hernandez A.G."/>
            <person name="Mendez-Garcia C."/>
            <person name="Inboden A."/>
            <person name="Wiley J."/>
            <person name="Paul O."/>
            <person name="Allen A."/>
            <person name="Springer E."/>
            <person name="Wright C.L."/>
            <person name="Fields C.J."/>
            <person name="Daniel S.L."/>
            <person name="Ridlon J.M."/>
        </authorList>
    </citation>
    <scope>NUCLEOTIDE SEQUENCE [LARGE SCALE GENOMIC DNA]</scope>
    <source>
        <strain evidence="9 10">ATCC 35704</strain>
    </source>
</reference>
<dbReference type="PANTHER" id="PTHR43553:SF24">
    <property type="entry name" value="ENERGY-COUPLING FACTOR TRANSPORTER ATP-BINDING PROTEIN ECFA1"/>
    <property type="match status" value="1"/>
</dbReference>
<dbReference type="PROSITE" id="PS00211">
    <property type="entry name" value="ABC_TRANSPORTER_1"/>
    <property type="match status" value="1"/>
</dbReference>
<evidence type="ECO:0000256" key="4">
    <source>
        <dbReference type="ARBA" id="ARBA00022475"/>
    </source>
</evidence>
<dbReference type="OrthoDB" id="501320at2"/>
<comment type="subcellular location">
    <subcellularLocation>
        <location evidence="1">Cell membrane</location>
        <topology evidence="1">Peripheral membrane protein</topology>
    </subcellularLocation>
</comment>
<keyword evidence="4" id="KW-1003">Cell membrane</keyword>
<keyword evidence="10" id="KW-1185">Reference proteome</keyword>
<proteinExistence type="inferred from homology"/>
<keyword evidence="9" id="KW-0378">Hydrolase</keyword>
<dbReference type="EC" id="3.6.3.-" evidence="9"/>
<dbReference type="InterPro" id="IPR017871">
    <property type="entry name" value="ABC_transporter-like_CS"/>
</dbReference>
<dbReference type="InterPro" id="IPR003439">
    <property type="entry name" value="ABC_transporter-like_ATP-bd"/>
</dbReference>
<evidence type="ECO:0000313" key="10">
    <source>
        <dbReference type="Proteomes" id="UP000289664"/>
    </source>
</evidence>
<protein>
    <submittedName>
        <fullName evidence="9">Energy-coupling factor transporter ATP-binding protein EcfA1</fullName>
        <ecNumber evidence="9">3.6.3.-</ecNumber>
    </submittedName>
</protein>
<dbReference type="HOGENOM" id="CLU_000604_1_22_9"/>
<evidence type="ECO:0000256" key="1">
    <source>
        <dbReference type="ARBA" id="ARBA00004202"/>
    </source>
</evidence>
<dbReference type="KEGG" id="csci:HDCHBGLK_00947"/>
<dbReference type="PANTHER" id="PTHR43553">
    <property type="entry name" value="HEAVY METAL TRANSPORTER"/>
    <property type="match status" value="1"/>
</dbReference>
<evidence type="ECO:0000256" key="7">
    <source>
        <dbReference type="ARBA" id="ARBA00022967"/>
    </source>
</evidence>
<evidence type="ECO:0000256" key="6">
    <source>
        <dbReference type="ARBA" id="ARBA00022840"/>
    </source>
</evidence>
<dbReference type="PROSITE" id="PS50893">
    <property type="entry name" value="ABC_TRANSPORTER_2"/>
    <property type="match status" value="1"/>
</dbReference>
<keyword evidence="7" id="KW-1278">Translocase</keyword>
<dbReference type="InterPro" id="IPR027417">
    <property type="entry name" value="P-loop_NTPase"/>
</dbReference>
<dbReference type="InterPro" id="IPR050095">
    <property type="entry name" value="ECF_ABC_transporter_ATP-bd"/>
</dbReference>
<dbReference type="STRING" id="411468.CLOSCI_01019"/>
<evidence type="ECO:0000256" key="5">
    <source>
        <dbReference type="ARBA" id="ARBA00022741"/>
    </source>
</evidence>
<evidence type="ECO:0000256" key="8">
    <source>
        <dbReference type="ARBA" id="ARBA00023136"/>
    </source>
</evidence>
<dbReference type="GO" id="GO:0005524">
    <property type="term" value="F:ATP binding"/>
    <property type="evidence" value="ECO:0007669"/>
    <property type="project" value="UniProtKB-KW"/>
</dbReference>
<dbReference type="CDD" id="cd03225">
    <property type="entry name" value="ABC_cobalt_CbiO_domain1"/>
    <property type="match status" value="1"/>
</dbReference>
<dbReference type="InterPro" id="IPR003593">
    <property type="entry name" value="AAA+_ATPase"/>
</dbReference>
<evidence type="ECO:0000313" key="9">
    <source>
        <dbReference type="EMBL" id="QBF73573.1"/>
    </source>
</evidence>
<dbReference type="GO" id="GO:0016887">
    <property type="term" value="F:ATP hydrolysis activity"/>
    <property type="evidence" value="ECO:0007669"/>
    <property type="project" value="InterPro"/>
</dbReference>
<dbReference type="SMART" id="SM00382">
    <property type="entry name" value="AAA"/>
    <property type="match status" value="1"/>
</dbReference>
<accession>B0NBR8</accession>
<keyword evidence="8" id="KW-0472">Membrane</keyword>
<dbReference type="AlphaFoldDB" id="B0NBR8"/>